<evidence type="ECO:0000313" key="2">
    <source>
        <dbReference type="EMBL" id="SHI37380.1"/>
    </source>
</evidence>
<proteinExistence type="predicted"/>
<dbReference type="GO" id="GO:0047464">
    <property type="term" value="F:heparosan-N-sulfate-glucuronate 5-epimerase activity"/>
    <property type="evidence" value="ECO:0007669"/>
    <property type="project" value="InterPro"/>
</dbReference>
<protein>
    <submittedName>
        <fullName evidence="2">D-glucuronyl C5-epimerase C-terminus</fullName>
    </submittedName>
</protein>
<dbReference type="InterPro" id="IPR010598">
    <property type="entry name" value="C5-epim_C"/>
</dbReference>
<evidence type="ECO:0000313" key="3">
    <source>
        <dbReference type="Proteomes" id="UP000184050"/>
    </source>
</evidence>
<feature type="domain" description="D-glucuronyl C5-epimerase C-terminal" evidence="1">
    <location>
        <begin position="105"/>
        <end position="276"/>
    </location>
</feature>
<accession>A0A1M6ALK3</accession>
<dbReference type="PANTHER" id="PTHR13174">
    <property type="entry name" value="D-GLUCURONYL C5-EPIMERASE"/>
    <property type="match status" value="1"/>
</dbReference>
<dbReference type="STRING" id="1168035.SAMN05444280_101250"/>
<dbReference type="EMBL" id="FQZE01000001">
    <property type="protein sequence ID" value="SHI37380.1"/>
    <property type="molecule type" value="Genomic_DNA"/>
</dbReference>
<dbReference type="AlphaFoldDB" id="A0A1M6ALK3"/>
<organism evidence="2 3">
    <name type="scientific">Tangfeifania diversioriginum</name>
    <dbReference type="NCBI Taxonomy" id="1168035"/>
    <lineage>
        <taxon>Bacteria</taxon>
        <taxon>Pseudomonadati</taxon>
        <taxon>Bacteroidota</taxon>
        <taxon>Bacteroidia</taxon>
        <taxon>Marinilabiliales</taxon>
        <taxon>Prolixibacteraceae</taxon>
        <taxon>Tangfeifania</taxon>
    </lineage>
</organism>
<dbReference type="OrthoDB" id="1495918at2"/>
<dbReference type="InterPro" id="IPR039721">
    <property type="entry name" value="C5-epimerase"/>
</dbReference>
<dbReference type="Proteomes" id="UP000184050">
    <property type="component" value="Unassembled WGS sequence"/>
</dbReference>
<sequence>MLRLLLLVFLFFFTKLIYSQELMRYSCEADRVNISKFESTRSFDDKGIILSKKRYHPLSVSRYGVMAYYKYLDTMDSTYYHKCVNQINYFKDSSKVNVMFNGKGIGLPYNFNYGGLKAPWYSGMTQGYAISYLLRYYDLTDDETILPIIKKIAFVLISPQEDGGTISTTKEGCTWIEEYPNSTRSKQVLNGFINGLIGLFEYCNFFDNDLKAKQIFNEAYECLKTSLEYYDTPTWSYYNRSNSRLTDGYMRYQIYEMKFLVELFQEPLFDAQMRIWSIMLSDKLKNKRAHKKEFVNPYNSRMVEKMNDSLFYLPVSTQQRVEVDSLQIFNFKSMRECRRYLKGKNQKRIKKISDLAFLCFELPQTDSTDYLKINFNGSNLTTYKITAYKKPERNPRRAKEIKFKKFCNGNQLLLSFPEMDISDLLLKFENKENFSLPATTVDFFNTSKAESPYFGHHISQPFELKKENTYKIGLPVINTDQAVLFYKFTPADKKISDTKWKAINTLNLNDYFTPAKSGKFSFMLVFKRTDPLNFIGNFKINTSLNN</sequence>
<dbReference type="PANTHER" id="PTHR13174:SF3">
    <property type="entry name" value="D-GLUCURONYL C5-EPIMERASE"/>
    <property type="match status" value="1"/>
</dbReference>
<gene>
    <name evidence="2" type="ORF">SAMN05444280_101250</name>
</gene>
<dbReference type="GO" id="GO:0015012">
    <property type="term" value="P:heparan sulfate proteoglycan biosynthetic process"/>
    <property type="evidence" value="ECO:0007669"/>
    <property type="project" value="InterPro"/>
</dbReference>
<dbReference type="Pfam" id="PF06662">
    <property type="entry name" value="C5-epim_C"/>
    <property type="match status" value="1"/>
</dbReference>
<reference evidence="2 3" key="1">
    <citation type="submission" date="2016-11" db="EMBL/GenBank/DDBJ databases">
        <authorList>
            <person name="Jaros S."/>
            <person name="Januszkiewicz K."/>
            <person name="Wedrychowicz H."/>
        </authorList>
    </citation>
    <scope>NUCLEOTIDE SEQUENCE [LARGE SCALE GENOMIC DNA]</scope>
    <source>
        <strain evidence="2 3">DSM 27063</strain>
    </source>
</reference>
<evidence type="ECO:0000259" key="1">
    <source>
        <dbReference type="Pfam" id="PF06662"/>
    </source>
</evidence>
<keyword evidence="3" id="KW-1185">Reference proteome</keyword>
<name>A0A1M6ALK3_9BACT</name>